<proteinExistence type="predicted"/>
<dbReference type="EMBL" id="CAAALY010020841">
    <property type="protein sequence ID" value="VEL14345.1"/>
    <property type="molecule type" value="Genomic_DNA"/>
</dbReference>
<protein>
    <submittedName>
        <fullName evidence="2">Uncharacterized protein</fullName>
    </submittedName>
</protein>
<evidence type="ECO:0000313" key="2">
    <source>
        <dbReference type="EMBL" id="VEL14345.1"/>
    </source>
</evidence>
<organism evidence="2 3">
    <name type="scientific">Protopolystoma xenopodis</name>
    <dbReference type="NCBI Taxonomy" id="117903"/>
    <lineage>
        <taxon>Eukaryota</taxon>
        <taxon>Metazoa</taxon>
        <taxon>Spiralia</taxon>
        <taxon>Lophotrochozoa</taxon>
        <taxon>Platyhelminthes</taxon>
        <taxon>Monogenea</taxon>
        <taxon>Polyopisthocotylea</taxon>
        <taxon>Polystomatidea</taxon>
        <taxon>Polystomatidae</taxon>
        <taxon>Protopolystoma</taxon>
    </lineage>
</organism>
<dbReference type="Proteomes" id="UP000784294">
    <property type="component" value="Unassembled WGS sequence"/>
</dbReference>
<reference evidence="2" key="1">
    <citation type="submission" date="2018-11" db="EMBL/GenBank/DDBJ databases">
        <authorList>
            <consortium name="Pathogen Informatics"/>
        </authorList>
    </citation>
    <scope>NUCLEOTIDE SEQUENCE</scope>
</reference>
<keyword evidence="3" id="KW-1185">Reference proteome</keyword>
<evidence type="ECO:0000313" key="3">
    <source>
        <dbReference type="Proteomes" id="UP000784294"/>
    </source>
</evidence>
<evidence type="ECO:0000256" key="1">
    <source>
        <dbReference type="SAM" id="MobiDB-lite"/>
    </source>
</evidence>
<comment type="caution">
    <text evidence="2">The sequence shown here is derived from an EMBL/GenBank/DDBJ whole genome shotgun (WGS) entry which is preliminary data.</text>
</comment>
<dbReference type="AlphaFoldDB" id="A0A3S4ZL70"/>
<gene>
    <name evidence="2" type="ORF">PXEA_LOCUS7785</name>
</gene>
<feature type="region of interest" description="Disordered" evidence="1">
    <location>
        <begin position="266"/>
        <end position="294"/>
    </location>
</feature>
<accession>A0A3S4ZL70</accession>
<sequence length="372" mass="37814">MLTLSNSFVAAFKIHAAGLPNGTTFSTGLGSPMGGFTLTRLFNGTMTAMPHPHVSPSTIHQTPGGPGQLPLSLSGHIPGTAGLTLPAFSTGGANLSPSSSTPNTASNATFSFSPSPSLMPPVSAALIGPAGSAHSGLTAISSFSPAQLQPSMTGLLIPATLGKPTMPSSVFTAALPVNIGNNSNTMNAPQTGLTRLAPSPVGGRPRQTVTSNKRDSIPPSANTAELLRRLDDQIGILQRMASRTALQNTRLTQLVDVRAQLLKASSTSYSSPPASSSNPSSSSAPSPSSFNTTSDTILRDAMPLGPRMLPTGPVGPSVSVASPAMTSPCGAPGKPASAQARQNTCVGLVMAQTPVTASVVSASLSWEFFWKY</sequence>
<feature type="region of interest" description="Disordered" evidence="1">
    <location>
        <begin position="185"/>
        <end position="221"/>
    </location>
</feature>
<name>A0A3S4ZL70_9PLAT</name>